<accession>A0A6G7V9Y0</accession>
<dbReference type="InterPro" id="IPR004456">
    <property type="entry name" value="Pglycerate_mutase_ApgM"/>
</dbReference>
<gene>
    <name evidence="1" type="ORF">GWK36_01370</name>
</gene>
<dbReference type="EMBL" id="CP048029">
    <property type="protein sequence ID" value="QIK36869.1"/>
    <property type="molecule type" value="Genomic_DNA"/>
</dbReference>
<dbReference type="Proteomes" id="UP000502699">
    <property type="component" value="Chromosome"/>
</dbReference>
<name>A0A6G7V9Y0_9GAMM</name>
<protein>
    <submittedName>
        <fullName evidence="1">Phosphoglycerate mutase</fullName>
    </submittedName>
</protein>
<organism evidence="1 2">
    <name type="scientific">Caldichromatium japonicum</name>
    <dbReference type="NCBI Taxonomy" id="2699430"/>
    <lineage>
        <taxon>Bacteria</taxon>
        <taxon>Pseudomonadati</taxon>
        <taxon>Pseudomonadota</taxon>
        <taxon>Gammaproteobacteria</taxon>
        <taxon>Chromatiales</taxon>
        <taxon>Chromatiaceae</taxon>
        <taxon>Caldichromatium</taxon>
    </lineage>
</organism>
<evidence type="ECO:0000313" key="1">
    <source>
        <dbReference type="EMBL" id="QIK36869.1"/>
    </source>
</evidence>
<keyword evidence="2" id="KW-1185">Reference proteome</keyword>
<dbReference type="RefSeq" id="WP_166269425.1">
    <property type="nucleotide sequence ID" value="NZ_CP048029.1"/>
</dbReference>
<dbReference type="GO" id="GO:0004619">
    <property type="term" value="F:phosphoglycerate mutase activity"/>
    <property type="evidence" value="ECO:0007669"/>
    <property type="project" value="InterPro"/>
</dbReference>
<dbReference type="AlphaFoldDB" id="A0A6G7V9Y0"/>
<sequence length="346" mass="38203">MARLDILCPGLFGPFADPAAFPLQAPALARLIGRADHMSRLTGEASPDPGAVFLGAAGLTWPADESPPSAPIALLGEGWSVDPEVIWMHANPVHLRPDRDQLRLYAGAALAPQPQEVKALVAAFNRHFAPEGLELVAAAPERWYLCLRHRPLQLEMAPLPVVQGRSLSGYLPQGQDAVIWMRLLTEAQMLFHAHPVNQRRAALGRPSLNGLWTWGQGRLPTAFTPTADELIGDLPLVKGLAQLGGCAYRTLDDWLADPATGPQRRMVFWDRHWRASVDQDLGSWQAATRALDDALARLWKIMARRQLASLTLDPCQGPLFRLKPHHRWRLWRRPSLGAGLWGKKGS</sequence>
<proteinExistence type="predicted"/>
<dbReference type="Pfam" id="PF10143">
    <property type="entry name" value="PhosphMutase"/>
    <property type="match status" value="1"/>
</dbReference>
<reference evidence="2" key="1">
    <citation type="submission" date="2020-01" db="EMBL/GenBank/DDBJ databases">
        <title>Caldichromatium gen. nov., sp. nov., a thermophilic purple sulfur bacterium member of the family Chromatiaceae isolated from Nakabusa hot spring, Japan.</title>
        <authorList>
            <person name="Saini M.K."/>
            <person name="Hanada S."/>
            <person name="Tank M."/>
        </authorList>
    </citation>
    <scope>NUCLEOTIDE SEQUENCE [LARGE SCALE GENOMIC DNA]</scope>
    <source>
        <strain evidence="2">No.7</strain>
    </source>
</reference>
<dbReference type="KEGG" id="cjap:GWK36_01370"/>
<evidence type="ECO:0000313" key="2">
    <source>
        <dbReference type="Proteomes" id="UP000502699"/>
    </source>
</evidence>